<sequence>MKITIALWGSIIIMYVLQRYVFARLSSSLSAYVIPGLVVILWFVALFRYHAFGFISAYLALGGVLVLLALASEAHEDSENAKNHN</sequence>
<dbReference type="KEGG" id="wei:EQG49_03485"/>
<name>A0A4V1AII1_9LACO</name>
<evidence type="ECO:0000313" key="3">
    <source>
        <dbReference type="Proteomes" id="UP000292886"/>
    </source>
</evidence>
<dbReference type="RefSeq" id="WP_133362664.1">
    <property type="nucleotide sequence ID" value="NZ_CP037940.1"/>
</dbReference>
<accession>A0A4V1AII1</accession>
<proteinExistence type="predicted"/>
<protein>
    <submittedName>
        <fullName evidence="2">Uncharacterized protein</fullName>
    </submittedName>
</protein>
<organism evidence="2 3">
    <name type="scientific">Periweissella cryptocerci</name>
    <dbReference type="NCBI Taxonomy" id="2506420"/>
    <lineage>
        <taxon>Bacteria</taxon>
        <taxon>Bacillati</taxon>
        <taxon>Bacillota</taxon>
        <taxon>Bacilli</taxon>
        <taxon>Lactobacillales</taxon>
        <taxon>Lactobacillaceae</taxon>
        <taxon>Periweissella</taxon>
    </lineage>
</organism>
<feature type="transmembrane region" description="Helical" evidence="1">
    <location>
        <begin position="6"/>
        <end position="22"/>
    </location>
</feature>
<evidence type="ECO:0000256" key="1">
    <source>
        <dbReference type="SAM" id="Phobius"/>
    </source>
</evidence>
<keyword evidence="3" id="KW-1185">Reference proteome</keyword>
<feature type="transmembrane region" description="Helical" evidence="1">
    <location>
        <begin position="55"/>
        <end position="72"/>
    </location>
</feature>
<gene>
    <name evidence="2" type="ORF">EQG49_03485</name>
</gene>
<feature type="transmembrane region" description="Helical" evidence="1">
    <location>
        <begin position="29"/>
        <end position="49"/>
    </location>
</feature>
<reference evidence="3" key="1">
    <citation type="submission" date="2019-03" db="EMBL/GenBank/DDBJ databases">
        <title>Weissella sp. 26KH-42 Genome sequencing.</title>
        <authorList>
            <person name="Heo J."/>
            <person name="Kim S.-J."/>
            <person name="Kim J.-S."/>
            <person name="Hong S.-B."/>
            <person name="Kwon S.-W."/>
        </authorList>
    </citation>
    <scope>NUCLEOTIDE SEQUENCE [LARGE SCALE GENOMIC DNA]</scope>
    <source>
        <strain evidence="3">26KH-42</strain>
    </source>
</reference>
<evidence type="ECO:0000313" key="2">
    <source>
        <dbReference type="EMBL" id="QBO35585.1"/>
    </source>
</evidence>
<keyword evidence="1" id="KW-0812">Transmembrane</keyword>
<keyword evidence="1" id="KW-0472">Membrane</keyword>
<keyword evidence="1" id="KW-1133">Transmembrane helix</keyword>
<dbReference type="EMBL" id="CP037940">
    <property type="protein sequence ID" value="QBO35585.1"/>
    <property type="molecule type" value="Genomic_DNA"/>
</dbReference>
<dbReference type="AlphaFoldDB" id="A0A4V1AII1"/>
<dbReference type="Proteomes" id="UP000292886">
    <property type="component" value="Chromosome"/>
</dbReference>